<proteinExistence type="predicted"/>
<evidence type="ECO:0000313" key="1">
    <source>
        <dbReference type="Proteomes" id="UP000095283"/>
    </source>
</evidence>
<dbReference type="AlphaFoldDB" id="A0A1I7X1X4"/>
<sequence>MRVPVNIYSCCFLSIVPATKTSISILLNTAIVSVSKVYIFAGNNRNV</sequence>
<accession>A0A1I7X1X4</accession>
<keyword evidence="1" id="KW-1185">Reference proteome</keyword>
<dbReference type="Proteomes" id="UP000095283">
    <property type="component" value="Unplaced"/>
</dbReference>
<dbReference type="WBParaSite" id="Hba_11570">
    <property type="protein sequence ID" value="Hba_11570"/>
    <property type="gene ID" value="Hba_11570"/>
</dbReference>
<evidence type="ECO:0000313" key="2">
    <source>
        <dbReference type="WBParaSite" id="Hba_11570"/>
    </source>
</evidence>
<protein>
    <submittedName>
        <fullName evidence="2">Uncharacterized protein</fullName>
    </submittedName>
</protein>
<name>A0A1I7X1X4_HETBA</name>
<reference evidence="2" key="1">
    <citation type="submission" date="2016-11" db="UniProtKB">
        <authorList>
            <consortium name="WormBaseParasite"/>
        </authorList>
    </citation>
    <scope>IDENTIFICATION</scope>
</reference>
<organism evidence="1 2">
    <name type="scientific">Heterorhabditis bacteriophora</name>
    <name type="common">Entomopathogenic nematode worm</name>
    <dbReference type="NCBI Taxonomy" id="37862"/>
    <lineage>
        <taxon>Eukaryota</taxon>
        <taxon>Metazoa</taxon>
        <taxon>Ecdysozoa</taxon>
        <taxon>Nematoda</taxon>
        <taxon>Chromadorea</taxon>
        <taxon>Rhabditida</taxon>
        <taxon>Rhabditina</taxon>
        <taxon>Rhabditomorpha</taxon>
        <taxon>Strongyloidea</taxon>
        <taxon>Heterorhabditidae</taxon>
        <taxon>Heterorhabditis</taxon>
    </lineage>
</organism>